<dbReference type="InterPro" id="IPR036928">
    <property type="entry name" value="AS_sf"/>
</dbReference>
<accession>A0ABU6F285</accession>
<organism evidence="3 4">
    <name type="scientific">Streptomyces endophyticus</name>
    <dbReference type="NCBI Taxonomy" id="714166"/>
    <lineage>
        <taxon>Bacteria</taxon>
        <taxon>Bacillati</taxon>
        <taxon>Actinomycetota</taxon>
        <taxon>Actinomycetes</taxon>
        <taxon>Kitasatosporales</taxon>
        <taxon>Streptomycetaceae</taxon>
        <taxon>Streptomyces</taxon>
    </lineage>
</organism>
<keyword evidence="4" id="KW-1185">Reference proteome</keyword>
<feature type="domain" description="Amidase" evidence="1">
    <location>
        <begin position="15"/>
        <end position="421"/>
    </location>
</feature>
<proteinExistence type="predicted"/>
<reference evidence="3 4" key="1">
    <citation type="submission" date="2022-10" db="EMBL/GenBank/DDBJ databases">
        <authorList>
            <person name="Xie J."/>
            <person name="Shen N."/>
        </authorList>
    </citation>
    <scope>NUCLEOTIDE SEQUENCE [LARGE SCALE GENOMIC DNA]</scope>
    <source>
        <strain evidence="3 4">YIM65594</strain>
    </source>
</reference>
<protein>
    <submittedName>
        <fullName evidence="3">Allophanate hydrolase</fullName>
        <ecNumber evidence="3">3.5.1.54</ecNumber>
    </submittedName>
</protein>
<comment type="caution">
    <text evidence="3">The sequence shown here is derived from an EMBL/GenBank/DDBJ whole genome shotgun (WGS) entry which is preliminary data.</text>
</comment>
<dbReference type="InterPro" id="IPR053844">
    <property type="entry name" value="AH_C"/>
</dbReference>
<evidence type="ECO:0000313" key="4">
    <source>
        <dbReference type="Proteomes" id="UP001354931"/>
    </source>
</evidence>
<evidence type="ECO:0000313" key="3">
    <source>
        <dbReference type="EMBL" id="MEB8337500.1"/>
    </source>
</evidence>
<dbReference type="Gene3D" id="1.20.58.1700">
    <property type="match status" value="1"/>
</dbReference>
<dbReference type="InterPro" id="IPR000120">
    <property type="entry name" value="Amidase"/>
</dbReference>
<sequence length="571" mass="58517">MNHTTDRTANAVERVRAAYARIAQVDRPEVWIGLRPQAETEADAAAVDARAAAGEQLPLAGAVFAVKGNIDVAGLPTTAGCPSYAYRPQDDAPVVARLKAAGAVVLGTTNLDQFATGLVGTRSPYGAVRGAVDPAYVSGGSSSGSAVAVALGVADFALGTDTAGSGRVPAAFNGIVGLKPTIGLVPTEGIVPACASLDCVTVFARTLPEAERALSFMAAPPGRELPAQAQRQPGPWRIAVPERAQLGELDAGWAEAFEAAARRLADAGAELLPVDLAPFTEAAAMLYEGAFVAERYAAVGAFVDAHAGSADLDPTVAGIISRARHAPAHQLYADRQKLASLRARALDSLGDADALLLPTTPGHPTLAEVAADQLGANARLGRFTNSTNLFDLAAVAVPAAEVNGRPFGVMLIGPAFTDERLARIAHPLTSPPQQLAVVGAHLSGQPLNGQLLALGGRLVRTTTTAPTYRLYALDTTPPKPGLVRSGEGGAPIETEVWQLPAEGLGALLGQLPRPMVLGSVELADGSAVPGFLCAPEALNGAREITSSGGWRAALPLLERKETAGAGALLRD</sequence>
<dbReference type="NCBIfam" id="TIGR02713">
    <property type="entry name" value="allophanate_hyd"/>
    <property type="match status" value="1"/>
</dbReference>
<dbReference type="InterPro" id="IPR023631">
    <property type="entry name" value="Amidase_dom"/>
</dbReference>
<dbReference type="InterPro" id="IPR014085">
    <property type="entry name" value="Allophanate_hydrolase"/>
</dbReference>
<keyword evidence="3" id="KW-0378">Hydrolase</keyword>
<dbReference type="EMBL" id="JAOZYC010000057">
    <property type="protein sequence ID" value="MEB8337500.1"/>
    <property type="molecule type" value="Genomic_DNA"/>
</dbReference>
<feature type="domain" description="Allophanate hydrolase C-terminal" evidence="2">
    <location>
        <begin position="434"/>
        <end position="553"/>
    </location>
</feature>
<evidence type="ECO:0000259" key="1">
    <source>
        <dbReference type="Pfam" id="PF01425"/>
    </source>
</evidence>
<gene>
    <name evidence="3" type="primary">atzF</name>
    <name evidence="3" type="ORF">OKJ99_08235</name>
</gene>
<dbReference type="Pfam" id="PF21986">
    <property type="entry name" value="AH_C"/>
    <property type="match status" value="1"/>
</dbReference>
<dbReference type="Gene3D" id="3.10.490.10">
    <property type="entry name" value="Gamma-glutamyl cyclotransferase-like"/>
    <property type="match status" value="1"/>
</dbReference>
<dbReference type="EC" id="3.5.1.54" evidence="3"/>
<dbReference type="GO" id="GO:0004039">
    <property type="term" value="F:allophanate hydrolase activity"/>
    <property type="evidence" value="ECO:0007669"/>
    <property type="project" value="UniProtKB-EC"/>
</dbReference>
<dbReference type="RefSeq" id="WP_326015172.1">
    <property type="nucleotide sequence ID" value="NZ_JAOZYC010000057.1"/>
</dbReference>
<dbReference type="Proteomes" id="UP001354931">
    <property type="component" value="Unassembled WGS sequence"/>
</dbReference>
<dbReference type="PANTHER" id="PTHR11895">
    <property type="entry name" value="TRANSAMIDASE"/>
    <property type="match status" value="1"/>
</dbReference>
<name>A0ABU6F285_9ACTN</name>
<dbReference type="Pfam" id="PF01425">
    <property type="entry name" value="Amidase"/>
    <property type="match status" value="1"/>
</dbReference>
<dbReference type="SUPFAM" id="SSF75304">
    <property type="entry name" value="Amidase signature (AS) enzymes"/>
    <property type="match status" value="1"/>
</dbReference>
<dbReference type="PANTHER" id="PTHR11895:SF169">
    <property type="entry name" value="GLUTAMYL-TRNA(GLN) AMIDOTRANSFERASE"/>
    <property type="match status" value="1"/>
</dbReference>
<dbReference type="Gene3D" id="3.90.1300.10">
    <property type="entry name" value="Amidase signature (AS) domain"/>
    <property type="match status" value="1"/>
</dbReference>
<dbReference type="NCBIfam" id="NF006043">
    <property type="entry name" value="PRK08186.1"/>
    <property type="match status" value="1"/>
</dbReference>
<evidence type="ECO:0000259" key="2">
    <source>
        <dbReference type="Pfam" id="PF21986"/>
    </source>
</evidence>